<comment type="caution">
    <text evidence="1">The sequence shown here is derived from an EMBL/GenBank/DDBJ whole genome shotgun (WGS) entry which is preliminary data.</text>
</comment>
<proteinExistence type="predicted"/>
<dbReference type="AlphaFoldDB" id="A0A939DSY1"/>
<dbReference type="InterPro" id="IPR006511">
    <property type="entry name" value="SHI_C"/>
</dbReference>
<evidence type="ECO:0000313" key="2">
    <source>
        <dbReference type="Proteomes" id="UP000664654"/>
    </source>
</evidence>
<dbReference type="GO" id="GO:0045893">
    <property type="term" value="P:positive regulation of DNA-templated transcription"/>
    <property type="evidence" value="ECO:0007669"/>
    <property type="project" value="TreeGrafter"/>
</dbReference>
<dbReference type="PANTHER" id="PTHR31604:SF57">
    <property type="entry name" value="PROTEIN SHORT INTERNODES 1"/>
    <property type="match status" value="1"/>
</dbReference>
<dbReference type="GO" id="GO:0003677">
    <property type="term" value="F:DNA binding"/>
    <property type="evidence" value="ECO:0007669"/>
    <property type="project" value="TreeGrafter"/>
</dbReference>
<reference evidence="1" key="1">
    <citation type="submission" date="2021-03" db="EMBL/GenBank/DDBJ databases">
        <title>novel species isolated from a fishpond in China.</title>
        <authorList>
            <person name="Lu H."/>
            <person name="Cai Z."/>
        </authorList>
    </citation>
    <scope>NUCLEOTIDE SEQUENCE</scope>
    <source>
        <strain evidence="1">JCM 30855</strain>
    </source>
</reference>
<name>A0A939DSY1_9ALTE</name>
<protein>
    <submittedName>
        <fullName evidence="1">DUF702 domain-containing protein</fullName>
    </submittedName>
</protein>
<dbReference type="GO" id="GO:0003700">
    <property type="term" value="F:DNA-binding transcription factor activity"/>
    <property type="evidence" value="ECO:0007669"/>
    <property type="project" value="InterPro"/>
</dbReference>
<dbReference type="InterPro" id="IPR007818">
    <property type="entry name" value="SHI"/>
</dbReference>
<organism evidence="1 2">
    <name type="scientific">Bowmanella dokdonensis</name>
    <dbReference type="NCBI Taxonomy" id="751969"/>
    <lineage>
        <taxon>Bacteria</taxon>
        <taxon>Pseudomonadati</taxon>
        <taxon>Pseudomonadota</taxon>
        <taxon>Gammaproteobacteria</taxon>
        <taxon>Alteromonadales</taxon>
        <taxon>Alteromonadaceae</taxon>
        <taxon>Bowmanella</taxon>
    </lineage>
</organism>
<dbReference type="Proteomes" id="UP000664654">
    <property type="component" value="Unassembled WGS sequence"/>
</dbReference>
<dbReference type="Pfam" id="PF05142">
    <property type="entry name" value="DUF702"/>
    <property type="match status" value="1"/>
</dbReference>
<sequence length="85" mass="9339">MYYHDVVQNLHLPCLYAPGSDAKTCAFCVRACVGDQQMVTVAERFPREVSSEAVFRCVRLGPVDQAEAELAYQTTVSIGGHVFKG</sequence>
<keyword evidence="2" id="KW-1185">Reference proteome</keyword>
<dbReference type="EMBL" id="JAFKCV010000392">
    <property type="protein sequence ID" value="MBN7828113.1"/>
    <property type="molecule type" value="Genomic_DNA"/>
</dbReference>
<dbReference type="PANTHER" id="PTHR31604">
    <property type="entry name" value="PROTEIN LATERAL ROOT PRIMORDIUM 1"/>
    <property type="match status" value="1"/>
</dbReference>
<evidence type="ECO:0000313" key="1">
    <source>
        <dbReference type="EMBL" id="MBN7828113.1"/>
    </source>
</evidence>
<gene>
    <name evidence="1" type="ORF">J0A66_23040</name>
</gene>
<dbReference type="NCBIfam" id="TIGR01624">
    <property type="entry name" value="LRP1_Cterm"/>
    <property type="match status" value="1"/>
</dbReference>
<feature type="non-terminal residue" evidence="1">
    <location>
        <position position="85"/>
    </location>
</feature>
<accession>A0A939DSY1</accession>